<accession>A0AAV2ZJA7</accession>
<keyword evidence="2" id="KW-1185">Reference proteome</keyword>
<evidence type="ECO:0000313" key="1">
    <source>
        <dbReference type="EMBL" id="DBA17776.1"/>
    </source>
</evidence>
<evidence type="ECO:0000313" key="2">
    <source>
        <dbReference type="Proteomes" id="UP001181693"/>
    </source>
</evidence>
<name>A0AAV2ZJA7_PYXAD</name>
<comment type="caution">
    <text evidence="1">The sequence shown here is derived from an EMBL/GenBank/DDBJ whole genome shotgun (WGS) entry which is preliminary data.</text>
</comment>
<proteinExistence type="predicted"/>
<dbReference type="Proteomes" id="UP001181693">
    <property type="component" value="Unassembled WGS sequence"/>
</dbReference>
<dbReference type="AlphaFoldDB" id="A0AAV2ZJA7"/>
<sequence length="87" mass="9689">MKEYPYPLGFCKASTLILHTKEYFTAIIVKSLKIQKYNLISVVGHIQRVCCPEKHPAMDAVGTISSVFSPKIFLSWVGAVGGLQLLY</sequence>
<dbReference type="EMBL" id="DYDO01000009">
    <property type="protein sequence ID" value="DBA17776.1"/>
    <property type="molecule type" value="Genomic_DNA"/>
</dbReference>
<organism evidence="1 2">
    <name type="scientific">Pyxicephalus adspersus</name>
    <name type="common">African bullfrog</name>
    <dbReference type="NCBI Taxonomy" id="30357"/>
    <lineage>
        <taxon>Eukaryota</taxon>
        <taxon>Metazoa</taxon>
        <taxon>Chordata</taxon>
        <taxon>Craniata</taxon>
        <taxon>Vertebrata</taxon>
        <taxon>Euteleostomi</taxon>
        <taxon>Amphibia</taxon>
        <taxon>Batrachia</taxon>
        <taxon>Anura</taxon>
        <taxon>Neobatrachia</taxon>
        <taxon>Ranoidea</taxon>
        <taxon>Pyxicephalidae</taxon>
        <taxon>Pyxicephalinae</taxon>
        <taxon>Pyxicephalus</taxon>
    </lineage>
</organism>
<gene>
    <name evidence="1" type="ORF">GDO54_016099</name>
</gene>
<reference evidence="1" key="1">
    <citation type="thesis" date="2020" institute="ProQuest LLC" country="789 East Eisenhower Parkway, Ann Arbor, MI, USA">
        <title>Comparative Genomics and Chromosome Evolution.</title>
        <authorList>
            <person name="Mudd A.B."/>
        </authorList>
    </citation>
    <scope>NUCLEOTIDE SEQUENCE</scope>
    <source>
        <strain evidence="1">1538</strain>
        <tissue evidence="1">Blood</tissue>
    </source>
</reference>
<protein>
    <submittedName>
        <fullName evidence="1">Uncharacterized protein</fullName>
    </submittedName>
</protein>